<evidence type="ECO:0000313" key="1">
    <source>
        <dbReference type="EMBL" id="JAH17976.1"/>
    </source>
</evidence>
<protein>
    <submittedName>
        <fullName evidence="1">Uncharacterized protein</fullName>
    </submittedName>
</protein>
<dbReference type="AlphaFoldDB" id="A0A0E9QM44"/>
<organism evidence="1">
    <name type="scientific">Anguilla anguilla</name>
    <name type="common">European freshwater eel</name>
    <name type="synonym">Muraena anguilla</name>
    <dbReference type="NCBI Taxonomy" id="7936"/>
    <lineage>
        <taxon>Eukaryota</taxon>
        <taxon>Metazoa</taxon>
        <taxon>Chordata</taxon>
        <taxon>Craniata</taxon>
        <taxon>Vertebrata</taxon>
        <taxon>Euteleostomi</taxon>
        <taxon>Actinopterygii</taxon>
        <taxon>Neopterygii</taxon>
        <taxon>Teleostei</taxon>
        <taxon>Anguilliformes</taxon>
        <taxon>Anguillidae</taxon>
        <taxon>Anguilla</taxon>
    </lineage>
</organism>
<name>A0A0E9QM44_ANGAN</name>
<accession>A0A0E9QM44</accession>
<reference evidence="1" key="1">
    <citation type="submission" date="2014-11" db="EMBL/GenBank/DDBJ databases">
        <authorList>
            <person name="Amaro Gonzalez C."/>
        </authorList>
    </citation>
    <scope>NUCLEOTIDE SEQUENCE</scope>
</reference>
<proteinExistence type="predicted"/>
<dbReference type="EMBL" id="GBXM01090601">
    <property type="protein sequence ID" value="JAH17976.1"/>
    <property type="molecule type" value="Transcribed_RNA"/>
</dbReference>
<reference evidence="1" key="2">
    <citation type="journal article" date="2015" name="Fish Shellfish Immunol.">
        <title>Early steps in the European eel (Anguilla anguilla)-Vibrio vulnificus interaction in the gills: Role of the RtxA13 toxin.</title>
        <authorList>
            <person name="Callol A."/>
            <person name="Pajuelo D."/>
            <person name="Ebbesson L."/>
            <person name="Teles M."/>
            <person name="MacKenzie S."/>
            <person name="Amaro C."/>
        </authorList>
    </citation>
    <scope>NUCLEOTIDE SEQUENCE</scope>
</reference>
<sequence>MNVYYKSKNCGVQSQMKKNMPLYCISCGLFNQKYL</sequence>